<evidence type="ECO:0000256" key="2">
    <source>
        <dbReference type="SAM" id="Phobius"/>
    </source>
</evidence>
<reference evidence="3" key="1">
    <citation type="submission" date="2022-10" db="EMBL/GenBank/DDBJ databases">
        <authorList>
            <person name="Chen Y."/>
            <person name="Dougan E. K."/>
            <person name="Chan C."/>
            <person name="Rhodes N."/>
            <person name="Thang M."/>
        </authorList>
    </citation>
    <scope>NUCLEOTIDE SEQUENCE</scope>
</reference>
<feature type="transmembrane region" description="Helical" evidence="2">
    <location>
        <begin position="37"/>
        <end position="60"/>
    </location>
</feature>
<name>A0A9P1CTZ7_9DINO</name>
<dbReference type="EMBL" id="CAMXCT020002287">
    <property type="protein sequence ID" value="CAL1150452.1"/>
    <property type="molecule type" value="Genomic_DNA"/>
</dbReference>
<feature type="region of interest" description="Disordered" evidence="1">
    <location>
        <begin position="372"/>
        <end position="430"/>
    </location>
</feature>
<organism evidence="3">
    <name type="scientific">Cladocopium goreaui</name>
    <dbReference type="NCBI Taxonomy" id="2562237"/>
    <lineage>
        <taxon>Eukaryota</taxon>
        <taxon>Sar</taxon>
        <taxon>Alveolata</taxon>
        <taxon>Dinophyceae</taxon>
        <taxon>Suessiales</taxon>
        <taxon>Symbiodiniaceae</taxon>
        <taxon>Cladocopium</taxon>
    </lineage>
</organism>
<gene>
    <name evidence="3" type="ORF">C1SCF055_LOCUS23495</name>
</gene>
<protein>
    <submittedName>
        <fullName evidence="3">Uncharacterized protein</fullName>
    </submittedName>
</protein>
<accession>A0A9P1CTZ7</accession>
<keyword evidence="2" id="KW-0472">Membrane</keyword>
<comment type="caution">
    <text evidence="3">The sequence shown here is derived from an EMBL/GenBank/DDBJ whole genome shotgun (WGS) entry which is preliminary data.</text>
</comment>
<evidence type="ECO:0000313" key="3">
    <source>
        <dbReference type="EMBL" id="CAI3997077.1"/>
    </source>
</evidence>
<keyword evidence="5" id="KW-1185">Reference proteome</keyword>
<feature type="non-terminal residue" evidence="3">
    <location>
        <position position="1"/>
    </location>
</feature>
<proteinExistence type="predicted"/>
<dbReference type="AlphaFoldDB" id="A0A9P1CTZ7"/>
<evidence type="ECO:0000256" key="1">
    <source>
        <dbReference type="SAM" id="MobiDB-lite"/>
    </source>
</evidence>
<feature type="region of interest" description="Disordered" evidence="1">
    <location>
        <begin position="283"/>
        <end position="313"/>
    </location>
</feature>
<reference evidence="4 5" key="2">
    <citation type="submission" date="2024-05" db="EMBL/GenBank/DDBJ databases">
        <authorList>
            <person name="Chen Y."/>
            <person name="Shah S."/>
            <person name="Dougan E. K."/>
            <person name="Thang M."/>
            <person name="Chan C."/>
        </authorList>
    </citation>
    <scope>NUCLEOTIDE SEQUENCE [LARGE SCALE GENOMIC DNA]</scope>
</reference>
<evidence type="ECO:0000313" key="5">
    <source>
        <dbReference type="Proteomes" id="UP001152797"/>
    </source>
</evidence>
<dbReference type="EMBL" id="CAMXCT010002287">
    <property type="protein sequence ID" value="CAI3997077.1"/>
    <property type="molecule type" value="Genomic_DNA"/>
</dbReference>
<dbReference type="Proteomes" id="UP001152797">
    <property type="component" value="Unassembled WGS sequence"/>
</dbReference>
<sequence length="662" mass="72826">AQQQTQLTDQELLARQEVQEASQHGSRRPDVQRRPELQVLAAAAGAVFGFGFGSALPSLFGFGGDFASAFFGTAFDGGAAAALALVGAAEAALAGTAGVDGLADSVNTAYLDYLFGFCYSPYAQLRRLMNFYQQPSQELPWNLKTNSEVTNLGQLGQKTSTPNTNCPFHSTLRGAPAAEPQIKKLRKLCLPRMKMMALLKLITGLATLRQTANDLRCSKLHDPTNPFEDELPSIDFDFAEPLDEEPFSGDFGRTDPLEIDFAVGSTKTEPFEDDAAENFGVADPFEEDDEDDFATPLGLGTNREHHHGSRDDEEVSATGVFLGKVNESDQFLVGSTNKVHSARAERWLEEKLRWIPEAIIPMRGAQWNRETMTGRPRKASAATPKPQAGVTGRKTLPMARGTPKNKATEEPEEKKEESGKKAKKGLRCQTPMQVDQVEIEDRYEGGPPEKLKAGDRSADCQYAIRELTTGIKELKVADMQGGTCKAPNPQRISKLEEAQNIWSILECYSDTPWGNCKRHLEVKSLWVQQVLRQKKFSLAVRANGDVADDGMEALPDQLEKKDSKDTETWFFDGLMFYGLMFCVLWAAMTMPWTAVSAVKRWMKGREAAEDNAMRLIPAGGPGLRARVMELTSDADENYGSGRPKRNLELEPAALAAGLTKTE</sequence>
<keyword evidence="2" id="KW-1133">Transmembrane helix</keyword>
<feature type="compositionally biased region" description="Acidic residues" evidence="1">
    <location>
        <begin position="284"/>
        <end position="293"/>
    </location>
</feature>
<feature type="compositionally biased region" description="Basic and acidic residues" evidence="1">
    <location>
        <begin position="406"/>
        <end position="420"/>
    </location>
</feature>
<evidence type="ECO:0000313" key="4">
    <source>
        <dbReference type="EMBL" id="CAL4784389.1"/>
    </source>
</evidence>
<feature type="transmembrane region" description="Helical" evidence="2">
    <location>
        <begin position="574"/>
        <end position="595"/>
    </location>
</feature>
<keyword evidence="2" id="KW-0812">Transmembrane</keyword>
<dbReference type="EMBL" id="CAMXCT030002287">
    <property type="protein sequence ID" value="CAL4784389.1"/>
    <property type="molecule type" value="Genomic_DNA"/>
</dbReference>